<keyword evidence="7" id="KW-0472">Membrane</keyword>
<evidence type="ECO:0000313" key="9">
    <source>
        <dbReference type="EMBL" id="SVD77670.1"/>
    </source>
</evidence>
<dbReference type="Gene3D" id="1.10.760.10">
    <property type="entry name" value="Cytochrome c-like domain"/>
    <property type="match status" value="1"/>
</dbReference>
<dbReference type="PANTHER" id="PTHR10266">
    <property type="entry name" value="CYTOCHROME C1"/>
    <property type="match status" value="1"/>
</dbReference>
<evidence type="ECO:0000259" key="8">
    <source>
        <dbReference type="PROSITE" id="PS51007"/>
    </source>
</evidence>
<evidence type="ECO:0000256" key="5">
    <source>
        <dbReference type="ARBA" id="ARBA00022989"/>
    </source>
</evidence>
<name>A0A382Y3G3_9ZZZZ</name>
<evidence type="ECO:0000256" key="7">
    <source>
        <dbReference type="ARBA" id="ARBA00023136"/>
    </source>
</evidence>
<protein>
    <recommendedName>
        <fullName evidence="8">Cytochrome c domain-containing protein</fullName>
    </recommendedName>
</protein>
<dbReference type="PANTHER" id="PTHR10266:SF3">
    <property type="entry name" value="CYTOCHROME C1, HEME PROTEIN, MITOCHONDRIAL"/>
    <property type="match status" value="1"/>
</dbReference>
<feature type="non-terminal residue" evidence="9">
    <location>
        <position position="105"/>
    </location>
</feature>
<sequence length="105" mass="11607">MTSLRVWVTLAGSLVAYNTVTPGYVTAAEPNKAFPKQNWTFSGIFGSFDNASVQRGLQVYLEVCATCHSLEYVAYRNLSEIGYDDDQIKAIAEQYEVEDGPDNEG</sequence>
<feature type="domain" description="Cytochrome c" evidence="8">
    <location>
        <begin position="51"/>
        <end position="105"/>
    </location>
</feature>
<reference evidence="9" key="1">
    <citation type="submission" date="2018-05" db="EMBL/GenBank/DDBJ databases">
        <authorList>
            <person name="Lanie J.A."/>
            <person name="Ng W.-L."/>
            <person name="Kazmierczak K.M."/>
            <person name="Andrzejewski T.M."/>
            <person name="Davidsen T.M."/>
            <person name="Wayne K.J."/>
            <person name="Tettelin H."/>
            <person name="Glass J.I."/>
            <person name="Rusch D."/>
            <person name="Podicherti R."/>
            <person name="Tsui H.-C.T."/>
            <person name="Winkler M.E."/>
        </authorList>
    </citation>
    <scope>NUCLEOTIDE SEQUENCE</scope>
</reference>
<dbReference type="Pfam" id="PF02167">
    <property type="entry name" value="Cytochrom_C1"/>
    <property type="match status" value="1"/>
</dbReference>
<evidence type="ECO:0000256" key="1">
    <source>
        <dbReference type="ARBA" id="ARBA00004370"/>
    </source>
</evidence>
<evidence type="ECO:0000256" key="2">
    <source>
        <dbReference type="ARBA" id="ARBA00022617"/>
    </source>
</evidence>
<organism evidence="9">
    <name type="scientific">marine metagenome</name>
    <dbReference type="NCBI Taxonomy" id="408172"/>
    <lineage>
        <taxon>unclassified sequences</taxon>
        <taxon>metagenomes</taxon>
        <taxon>ecological metagenomes</taxon>
    </lineage>
</organism>
<dbReference type="AlphaFoldDB" id="A0A382Y3G3"/>
<dbReference type="GO" id="GO:0009055">
    <property type="term" value="F:electron transfer activity"/>
    <property type="evidence" value="ECO:0007669"/>
    <property type="project" value="InterPro"/>
</dbReference>
<dbReference type="GO" id="GO:0046872">
    <property type="term" value="F:metal ion binding"/>
    <property type="evidence" value="ECO:0007669"/>
    <property type="project" value="UniProtKB-KW"/>
</dbReference>
<dbReference type="PROSITE" id="PS51007">
    <property type="entry name" value="CYTC"/>
    <property type="match status" value="1"/>
</dbReference>
<dbReference type="GO" id="GO:0006122">
    <property type="term" value="P:mitochondrial electron transport, ubiquinol to cytochrome c"/>
    <property type="evidence" value="ECO:0007669"/>
    <property type="project" value="TreeGrafter"/>
</dbReference>
<keyword evidence="5" id="KW-1133">Transmembrane helix</keyword>
<dbReference type="EMBL" id="UINC01172547">
    <property type="protein sequence ID" value="SVD77670.1"/>
    <property type="molecule type" value="Genomic_DNA"/>
</dbReference>
<comment type="subcellular location">
    <subcellularLocation>
        <location evidence="1">Membrane</location>
    </subcellularLocation>
</comment>
<dbReference type="InterPro" id="IPR036909">
    <property type="entry name" value="Cyt_c-like_dom_sf"/>
</dbReference>
<dbReference type="GO" id="GO:0016020">
    <property type="term" value="C:membrane"/>
    <property type="evidence" value="ECO:0007669"/>
    <property type="project" value="UniProtKB-SubCell"/>
</dbReference>
<evidence type="ECO:0000256" key="3">
    <source>
        <dbReference type="ARBA" id="ARBA00022692"/>
    </source>
</evidence>
<proteinExistence type="predicted"/>
<accession>A0A382Y3G3</accession>
<dbReference type="GO" id="GO:0005739">
    <property type="term" value="C:mitochondrion"/>
    <property type="evidence" value="ECO:0007669"/>
    <property type="project" value="GOC"/>
</dbReference>
<dbReference type="InterPro" id="IPR002326">
    <property type="entry name" value="Cyt_c1"/>
</dbReference>
<keyword evidence="3" id="KW-0812">Transmembrane</keyword>
<keyword evidence="6" id="KW-0408">Iron</keyword>
<gene>
    <name evidence="9" type="ORF">METZ01_LOCUS430524</name>
</gene>
<dbReference type="SUPFAM" id="SSF46626">
    <property type="entry name" value="Cytochrome c"/>
    <property type="match status" value="1"/>
</dbReference>
<keyword evidence="2" id="KW-0349">Heme</keyword>
<keyword evidence="4" id="KW-0479">Metal-binding</keyword>
<dbReference type="PRINTS" id="PR00603">
    <property type="entry name" value="CYTOCHROMEC1"/>
</dbReference>
<evidence type="ECO:0000256" key="6">
    <source>
        <dbReference type="ARBA" id="ARBA00023004"/>
    </source>
</evidence>
<dbReference type="InterPro" id="IPR009056">
    <property type="entry name" value="Cyt_c-like_dom"/>
</dbReference>
<evidence type="ECO:0000256" key="4">
    <source>
        <dbReference type="ARBA" id="ARBA00022723"/>
    </source>
</evidence>
<dbReference type="GO" id="GO:0020037">
    <property type="term" value="F:heme binding"/>
    <property type="evidence" value="ECO:0007669"/>
    <property type="project" value="InterPro"/>
</dbReference>